<evidence type="ECO:0000259" key="2">
    <source>
        <dbReference type="Pfam" id="PF13556"/>
    </source>
</evidence>
<proteinExistence type="predicted"/>
<evidence type="ECO:0000313" key="4">
    <source>
        <dbReference type="Proteomes" id="UP000321491"/>
    </source>
</evidence>
<protein>
    <submittedName>
        <fullName evidence="3">CdaR family transcriptional regulator</fullName>
    </submittedName>
</protein>
<dbReference type="PANTHER" id="PTHR33744">
    <property type="entry name" value="CARBOHYDRATE DIACID REGULATOR"/>
    <property type="match status" value="1"/>
</dbReference>
<organism evidence="3 4">
    <name type="scientific">Cerasibacillus quisquiliarum</name>
    <dbReference type="NCBI Taxonomy" id="227865"/>
    <lineage>
        <taxon>Bacteria</taxon>
        <taxon>Bacillati</taxon>
        <taxon>Bacillota</taxon>
        <taxon>Bacilli</taxon>
        <taxon>Bacillales</taxon>
        <taxon>Bacillaceae</taxon>
        <taxon>Cerasibacillus</taxon>
    </lineage>
</organism>
<dbReference type="Pfam" id="PF05651">
    <property type="entry name" value="Diacid_rec"/>
    <property type="match status" value="1"/>
</dbReference>
<dbReference type="EMBL" id="BJXW01000025">
    <property type="protein sequence ID" value="GEN31902.1"/>
    <property type="molecule type" value="Genomic_DNA"/>
</dbReference>
<reference evidence="3 4" key="1">
    <citation type="submission" date="2019-07" db="EMBL/GenBank/DDBJ databases">
        <title>Whole genome shotgun sequence of Cerasibacillus quisquiliarum NBRC 102429.</title>
        <authorList>
            <person name="Hosoyama A."/>
            <person name="Uohara A."/>
            <person name="Ohji S."/>
            <person name="Ichikawa N."/>
        </authorList>
    </citation>
    <scope>NUCLEOTIDE SEQUENCE [LARGE SCALE GENOMIC DNA]</scope>
    <source>
        <strain evidence="3 4">NBRC 102429</strain>
    </source>
</reference>
<feature type="domain" description="Putative sugar diacid recognition" evidence="1">
    <location>
        <begin position="7"/>
        <end position="134"/>
    </location>
</feature>
<feature type="domain" description="PucR C-terminal helix-turn-helix" evidence="2">
    <location>
        <begin position="339"/>
        <end position="390"/>
    </location>
</feature>
<dbReference type="Proteomes" id="UP000321491">
    <property type="component" value="Unassembled WGS sequence"/>
</dbReference>
<dbReference type="InterPro" id="IPR025736">
    <property type="entry name" value="PucR_C-HTH_dom"/>
</dbReference>
<dbReference type="InterPro" id="IPR051448">
    <property type="entry name" value="CdaR-like_regulators"/>
</dbReference>
<name>A0A511V3S7_9BACI</name>
<dbReference type="Pfam" id="PF13556">
    <property type="entry name" value="HTH_30"/>
    <property type="match status" value="1"/>
</dbReference>
<keyword evidence="4" id="KW-1185">Reference proteome</keyword>
<dbReference type="InterPro" id="IPR008599">
    <property type="entry name" value="Diacid_rec"/>
</dbReference>
<comment type="caution">
    <text evidence="3">The sequence shown here is derived from an EMBL/GenBank/DDBJ whole genome shotgun (WGS) entry which is preliminary data.</text>
</comment>
<dbReference type="AlphaFoldDB" id="A0A511V3S7"/>
<dbReference type="OrthoDB" id="9792148at2"/>
<dbReference type="PANTHER" id="PTHR33744:SF15">
    <property type="entry name" value="CARBOHYDRATE DIACID REGULATOR"/>
    <property type="match status" value="1"/>
</dbReference>
<dbReference type="RefSeq" id="WP_146938282.1">
    <property type="nucleotide sequence ID" value="NZ_BJXW01000025.1"/>
</dbReference>
<accession>A0A511V3S7</accession>
<dbReference type="InterPro" id="IPR042070">
    <property type="entry name" value="PucR_C-HTH_sf"/>
</dbReference>
<sequence length="401" mass="46766">MNRFVQDAQKLMKAVTNILPFPISLTDIDGEIIADSAYNRVGSIHAPSKEVLRKNDFVIFEEKDIANEANVLPGVAVPLKFDNETMGVLGIIGPPNEVMPHAKLIKQYVELMWQEMFLKQMADLEEKTLESFLQYILLNQSVDPLRVNQYCNRLNMNQRQKYFCVVIDLNGSLMSKVSQEHNSYSLTHLKETLLMHARETFIQETDDRCAYLNTEKMIVIKSVHSRIEDEDAMSQYRHMAQAFLNVCHDLKISWPLISAGTICGSLIQLNASYQKAEEMLSFAKKQRLNLQILDYYSWPILLKMLPGQINSTYIMILKKRLDKLFKYDSFQELKRDFMMYCDQNMNLTKAAKKLYIHRNTLIYRLNKIEQLTELDTRNFQHCLLLYAALKKFNHLPEKVNK</sequence>
<evidence type="ECO:0000313" key="3">
    <source>
        <dbReference type="EMBL" id="GEN31902.1"/>
    </source>
</evidence>
<dbReference type="Gene3D" id="1.10.10.2840">
    <property type="entry name" value="PucR C-terminal helix-turn-helix domain"/>
    <property type="match status" value="1"/>
</dbReference>
<gene>
    <name evidence="3" type="ORF">CQU01_21400</name>
</gene>
<evidence type="ECO:0000259" key="1">
    <source>
        <dbReference type="Pfam" id="PF05651"/>
    </source>
</evidence>